<evidence type="ECO:0000313" key="2">
    <source>
        <dbReference type="EMBL" id="CCM03211.1"/>
    </source>
</evidence>
<reference evidence="2 3" key="1">
    <citation type="journal article" date="2012" name="Appl. Environ. Microbiol.">
        <title>Short-read sequencing for genomic analysis of the brown rot fungus Fibroporia radiculosa.</title>
        <authorList>
            <person name="Tang J.D."/>
            <person name="Perkins A.D."/>
            <person name="Sonstegard T.S."/>
            <person name="Schroeder S.G."/>
            <person name="Burgess S.C."/>
            <person name="Diehl S.V."/>
        </authorList>
    </citation>
    <scope>NUCLEOTIDE SEQUENCE [LARGE SCALE GENOMIC DNA]</scope>
    <source>
        <strain evidence="2 3">TFFH 294</strain>
    </source>
</reference>
<evidence type="ECO:0000313" key="3">
    <source>
        <dbReference type="Proteomes" id="UP000006352"/>
    </source>
</evidence>
<dbReference type="Proteomes" id="UP000006352">
    <property type="component" value="Unassembled WGS sequence"/>
</dbReference>
<keyword evidence="3" id="KW-1185">Reference proteome</keyword>
<dbReference type="PROSITE" id="PS50011">
    <property type="entry name" value="PROTEIN_KINASE_DOM"/>
    <property type="match status" value="1"/>
</dbReference>
<dbReference type="STRING" id="599839.J4IAN3"/>
<dbReference type="InterPro" id="IPR000719">
    <property type="entry name" value="Prot_kinase_dom"/>
</dbReference>
<organism evidence="2 3">
    <name type="scientific">Fibroporia radiculosa</name>
    <dbReference type="NCBI Taxonomy" id="599839"/>
    <lineage>
        <taxon>Eukaryota</taxon>
        <taxon>Fungi</taxon>
        <taxon>Dikarya</taxon>
        <taxon>Basidiomycota</taxon>
        <taxon>Agaricomycotina</taxon>
        <taxon>Agaricomycetes</taxon>
        <taxon>Polyporales</taxon>
        <taxon>Fibroporiaceae</taxon>
        <taxon>Fibroporia</taxon>
    </lineage>
</organism>
<dbReference type="SUPFAM" id="SSF56112">
    <property type="entry name" value="Protein kinase-like (PK-like)"/>
    <property type="match status" value="1"/>
</dbReference>
<dbReference type="HOGENOM" id="CLU_044121_2_1_1"/>
<dbReference type="GeneID" id="24098122"/>
<accession>J4IAN3</accession>
<proteinExistence type="predicted"/>
<dbReference type="AlphaFoldDB" id="J4IAN3"/>
<dbReference type="PANTHER" id="PTHR44167:SF24">
    <property type="entry name" value="SERINE_THREONINE-PROTEIN KINASE CHK2"/>
    <property type="match status" value="1"/>
</dbReference>
<dbReference type="PANTHER" id="PTHR44167">
    <property type="entry name" value="OVARIAN-SPECIFIC SERINE/THREONINE-PROTEIN KINASE LOK-RELATED"/>
    <property type="match status" value="1"/>
</dbReference>
<dbReference type="OrthoDB" id="5987198at2759"/>
<evidence type="ECO:0000259" key="1">
    <source>
        <dbReference type="PROSITE" id="PS50011"/>
    </source>
</evidence>
<dbReference type="GO" id="GO:0004672">
    <property type="term" value="F:protein kinase activity"/>
    <property type="evidence" value="ECO:0007669"/>
    <property type="project" value="InterPro"/>
</dbReference>
<gene>
    <name evidence="2" type="ORF">FIBRA_05335</name>
</gene>
<dbReference type="InterPro" id="IPR011009">
    <property type="entry name" value="Kinase-like_dom_sf"/>
</dbReference>
<dbReference type="Pfam" id="PF00069">
    <property type="entry name" value="Pkinase"/>
    <property type="match status" value="1"/>
</dbReference>
<dbReference type="SMART" id="SM00220">
    <property type="entry name" value="S_TKc"/>
    <property type="match status" value="1"/>
</dbReference>
<dbReference type="Gene3D" id="1.10.510.10">
    <property type="entry name" value="Transferase(Phosphotransferase) domain 1"/>
    <property type="match status" value="1"/>
</dbReference>
<sequence>MSTNAENRSYSPEIDPGDLEPHEYFWRDHQPWLEERGYMLRPRYRPDWVPSWKGTSKRYWSCEDGQAIQRSQIIDATRIADGDMVALKKVEISKHPYEVEIGNFLSSEPFISHPRNHCVPIYEVLRVPDDSDVVLLVMPLLRRFNSPRFQTIGEAIEFFHQVFEALQFMHQLRIAHRDCMNLNIMMDPKPLYPQMYHPVLGLRSHNFTGTAKHYTRTARPTKYYLIDFGISRRYDPAITSPREPPIRGGDKTVPEFQHSDDPCDPFPTDIYYLGNMIREDFLQTKQGFEFMRPLVDDMVQDDPSLRPTIDQVVMRFQEIRQGLGYWRLRSRIVDLEELFVDRVYRNTKYIFRTIGYLLTFRSPVPTP</sequence>
<name>J4IAN3_9APHY</name>
<dbReference type="GO" id="GO:0005524">
    <property type="term" value="F:ATP binding"/>
    <property type="evidence" value="ECO:0007669"/>
    <property type="project" value="InterPro"/>
</dbReference>
<dbReference type="InParanoid" id="J4IAN3"/>
<protein>
    <recommendedName>
        <fullName evidence="1">Protein kinase domain-containing protein</fullName>
    </recommendedName>
</protein>
<feature type="domain" description="Protein kinase" evidence="1">
    <location>
        <begin position="59"/>
        <end position="367"/>
    </location>
</feature>
<dbReference type="EMBL" id="HE797104">
    <property type="protein sequence ID" value="CCM03211.1"/>
    <property type="molecule type" value="Genomic_DNA"/>
</dbReference>
<dbReference type="RefSeq" id="XP_012182494.1">
    <property type="nucleotide sequence ID" value="XM_012327104.1"/>
</dbReference>